<dbReference type="RefSeq" id="XP_013858032.1">
    <property type="nucleotide sequence ID" value="XM_014002578.1"/>
</dbReference>
<feature type="compositionally biased region" description="Basic and acidic residues" evidence="1">
    <location>
        <begin position="712"/>
        <end position="721"/>
    </location>
</feature>
<dbReference type="OrthoDB" id="9909793at2759"/>
<feature type="compositionally biased region" description="Basic and acidic residues" evidence="1">
    <location>
        <begin position="645"/>
        <end position="654"/>
    </location>
</feature>
<evidence type="ECO:0000313" key="4">
    <source>
        <dbReference type="RefSeq" id="XP_013858032.1"/>
    </source>
</evidence>
<feature type="region of interest" description="Disordered" evidence="1">
    <location>
        <begin position="483"/>
        <end position="509"/>
    </location>
</feature>
<dbReference type="KEGG" id="alim:106513615"/>
<evidence type="ECO:0000313" key="3">
    <source>
        <dbReference type="Proteomes" id="UP000192220"/>
    </source>
</evidence>
<name>A0A2I4ARB2_AUSLI</name>
<feature type="region of interest" description="Disordered" evidence="1">
    <location>
        <begin position="561"/>
        <end position="741"/>
    </location>
</feature>
<feature type="compositionally biased region" description="Basic and acidic residues" evidence="1">
    <location>
        <begin position="573"/>
        <end position="586"/>
    </location>
</feature>
<dbReference type="PROSITE" id="PS00028">
    <property type="entry name" value="ZINC_FINGER_C2H2_1"/>
    <property type="match status" value="1"/>
</dbReference>
<feature type="region of interest" description="Disordered" evidence="1">
    <location>
        <begin position="168"/>
        <end position="277"/>
    </location>
</feature>
<dbReference type="InterPro" id="IPR013087">
    <property type="entry name" value="Znf_C2H2_type"/>
</dbReference>
<feature type="compositionally biased region" description="Basic and acidic residues" evidence="1">
    <location>
        <begin position="686"/>
        <end position="695"/>
    </location>
</feature>
<feature type="compositionally biased region" description="Low complexity" evidence="1">
    <location>
        <begin position="264"/>
        <end position="277"/>
    </location>
</feature>
<proteinExistence type="predicted"/>
<sequence length="741" mass="83750">MYRHDQPVRRPPPPPFGAMMMPHQPPPFRNTGPCPPGPPPRHLPPNLPGHLPPNPERPFLASGSHYLDSRPPRGRFVSPHCSNFSIDRSTVIALGGSQQVVPHEETPHLHHHKTLDHHKLDNSAEAGEEFLRCIAANKPLPEYLKGMAYNLADALKSANDLKEAVKLNSQFSKHVPRSKSRSRSRGRSRAKSRARSKSRDRSRNRGRSKSRVRAKSTTRARSKSRSKKSYKRSKSRVRRSRSQSSSSERSYDKEKKRKRSPDISSNSSVGSSNNVTGNSLLEGLKLVIQSKDLEDRLPTLKNALLNVQSSNEIKQVEHVPKMHMSQQHESLTTSPSLENDSMLLPHERVVSDFSWLNEKSQEEISILKAKEFEEEESFLYGTETSSLLGGHAKLLVDMKQPHQMALSTFASASLDKMECEKIKNILNSLGETSNKGKMMVQTRRQNEGSEAFPAVLTSDTTMARLNNLKALESLQSLIKVTKEKQIKSHGQPETSHDKKKVGDGEDRSSIKVKIKQMETLAKELDEILKQKGIGFISSVMGFYCQKCEEFIGDFNSAEKHAEIHSQSSSKSKQKLDKHPKDKEGSSHHHSRTSSQQSHSSERRDHSSYSHHKDSGGYRNGRDLQQNRRDEKDHKDGRTGQQNISLKEELKKERMLITVNRGLTPPPQTIRTKEERKELPIMGHGKIKTEDKDWNKSSRNGSDDDESGSSDSSHGDKSPELKHSKKKKKEKKKKKKKEKNKS</sequence>
<feature type="compositionally biased region" description="Basic and acidic residues" evidence="1">
    <location>
        <begin position="599"/>
        <end position="637"/>
    </location>
</feature>
<dbReference type="InParanoid" id="A0A2I4ARB2"/>
<organism evidence="3 4">
    <name type="scientific">Austrofundulus limnaeus</name>
    <name type="common">Annual killifish</name>
    <dbReference type="NCBI Taxonomy" id="52670"/>
    <lineage>
        <taxon>Eukaryota</taxon>
        <taxon>Metazoa</taxon>
        <taxon>Chordata</taxon>
        <taxon>Craniata</taxon>
        <taxon>Vertebrata</taxon>
        <taxon>Euteleostomi</taxon>
        <taxon>Actinopterygii</taxon>
        <taxon>Neopterygii</taxon>
        <taxon>Teleostei</taxon>
        <taxon>Neoteleostei</taxon>
        <taxon>Acanthomorphata</taxon>
        <taxon>Ovalentaria</taxon>
        <taxon>Atherinomorphae</taxon>
        <taxon>Cyprinodontiformes</taxon>
        <taxon>Rivulidae</taxon>
        <taxon>Austrofundulus</taxon>
    </lineage>
</organism>
<feature type="compositionally biased region" description="Basic residues" evidence="1">
    <location>
        <begin position="204"/>
        <end position="241"/>
    </location>
</feature>
<evidence type="ECO:0000259" key="2">
    <source>
        <dbReference type="PROSITE" id="PS00028"/>
    </source>
</evidence>
<dbReference type="Proteomes" id="UP000192220">
    <property type="component" value="Unplaced"/>
</dbReference>
<gene>
    <name evidence="4" type="primary">si:ch211-195b21.5</name>
</gene>
<evidence type="ECO:0000256" key="1">
    <source>
        <dbReference type="SAM" id="MobiDB-lite"/>
    </source>
</evidence>
<protein>
    <submittedName>
        <fullName evidence="4">Uncharacterized protein si:ch211-195b21.5</fullName>
    </submittedName>
</protein>
<accession>A0A2I4ARB2</accession>
<feature type="compositionally biased region" description="Basic residues" evidence="1">
    <location>
        <begin position="174"/>
        <end position="196"/>
    </location>
</feature>
<feature type="domain" description="C2H2-type" evidence="2">
    <location>
        <begin position="544"/>
        <end position="564"/>
    </location>
</feature>
<dbReference type="STRING" id="52670.A0A2I4ARB2"/>
<feature type="compositionally biased region" description="Pro residues" evidence="1">
    <location>
        <begin position="23"/>
        <end position="55"/>
    </location>
</feature>
<feature type="compositionally biased region" description="Basic residues" evidence="1">
    <location>
        <begin position="722"/>
        <end position="741"/>
    </location>
</feature>
<feature type="region of interest" description="Disordered" evidence="1">
    <location>
        <begin position="1"/>
        <end position="55"/>
    </location>
</feature>
<keyword evidence="3" id="KW-1185">Reference proteome</keyword>
<feature type="compositionally biased region" description="Basic and acidic residues" evidence="1">
    <location>
        <begin position="494"/>
        <end position="509"/>
    </location>
</feature>
<dbReference type="AlphaFoldDB" id="A0A2I4ARB2"/>
<reference evidence="4" key="1">
    <citation type="submission" date="2025-08" db="UniProtKB">
        <authorList>
            <consortium name="RefSeq"/>
        </authorList>
    </citation>
    <scope>IDENTIFICATION</scope>
    <source>
        <strain evidence="4">Quisiro</strain>
        <tissue evidence="4">Liver</tissue>
    </source>
</reference>